<dbReference type="SUPFAM" id="SSF57535">
    <property type="entry name" value="Complement control module/SCR domain"/>
    <property type="match status" value="7"/>
</dbReference>
<dbReference type="Pfam" id="PF00084">
    <property type="entry name" value="Sushi"/>
    <property type="match status" value="6"/>
</dbReference>
<keyword evidence="9 13" id="KW-1015">Disulfide bond</keyword>
<evidence type="ECO:0000256" key="6">
    <source>
        <dbReference type="ARBA" id="ARBA00022674"/>
    </source>
</evidence>
<dbReference type="OMA" id="CTEDYAD"/>
<dbReference type="InterPro" id="IPR035976">
    <property type="entry name" value="Sushi/SCR/CCP_sf"/>
</dbReference>
<feature type="chain" id="PRO_5045547280" description="Beta-2-glycoprotein 1" evidence="14">
    <location>
        <begin position="21"/>
        <end position="565"/>
    </location>
</feature>
<keyword evidence="10" id="KW-0325">Glycoprotein</keyword>
<organism evidence="16 17">
    <name type="scientific">Gadus morhua</name>
    <name type="common">Atlantic cod</name>
    <dbReference type="NCBI Taxonomy" id="8049"/>
    <lineage>
        <taxon>Eukaryota</taxon>
        <taxon>Metazoa</taxon>
        <taxon>Chordata</taxon>
        <taxon>Craniata</taxon>
        <taxon>Vertebrata</taxon>
        <taxon>Euteleostomi</taxon>
        <taxon>Actinopterygii</taxon>
        <taxon>Neopterygii</taxon>
        <taxon>Teleostei</taxon>
        <taxon>Neoteleostei</taxon>
        <taxon>Acanthomorphata</taxon>
        <taxon>Zeiogadaria</taxon>
        <taxon>Gadariae</taxon>
        <taxon>Gadiformes</taxon>
        <taxon>Gadoidei</taxon>
        <taxon>Gadidae</taxon>
        <taxon>Gadus</taxon>
    </lineage>
</organism>
<evidence type="ECO:0000256" key="11">
    <source>
        <dbReference type="ARBA" id="ARBA00029855"/>
    </source>
</evidence>
<dbReference type="PANTHER" id="PTHR19325:SF549">
    <property type="entry name" value="BETA-2-GLYCOPROTEIN 1"/>
    <property type="match status" value="1"/>
</dbReference>
<evidence type="ECO:0000313" key="16">
    <source>
        <dbReference type="Ensembl" id="ENSGMOP00000056113.1"/>
    </source>
</evidence>
<dbReference type="Gene3D" id="2.10.70.10">
    <property type="entry name" value="Complement Module, domain 1"/>
    <property type="match status" value="7"/>
</dbReference>
<evidence type="ECO:0000256" key="14">
    <source>
        <dbReference type="SAM" id="SignalP"/>
    </source>
</evidence>
<dbReference type="GO" id="GO:0005576">
    <property type="term" value="C:extracellular region"/>
    <property type="evidence" value="ECO:0007669"/>
    <property type="project" value="UniProtKB-SubCell"/>
</dbReference>
<evidence type="ECO:0000256" key="1">
    <source>
        <dbReference type="ARBA" id="ARBA00003651"/>
    </source>
</evidence>
<feature type="disulfide bond" evidence="13">
    <location>
        <begin position="112"/>
        <end position="139"/>
    </location>
</feature>
<sequence length="565" mass="61565">MAPLTLLLLCQVALYTIVTSKKACGRPPLSDGIDVSSLKSVYDVGEEVTLACEQGYTPSTPSPHKLACTPTQEWTATDLACTRRTCPIPRPLQDLVPGRTQVPFKTVLNYTCDEGYVMTGANESTCLADGTWSHPPPLCKAVSCALPKPPRDGRFVLDKAHTATSTMYGQGWTYECTPPKAPSFERGECLADGTATEPPVCRDISCPIPEGIPNGFLAFAVMRTHGYKGTVRYACNDHYVLDGQAENRCTNTGNWSTKPVCRGCPRPVLTPHVEALGLQLLSPPGTEAHLTCAPGYTTQSGVGVIICSVRGTWGRTEFVCQPKMCPAIDTPPNAEMHFEDNLYQSRVNFTCNEGYNLHGASSVVCQENAEWSASSPECKGNPRAECTSSGTWTVAPMCQMVTCPSPEPIDHGHMSSPTMSNYKDTIKYGCTGDYILSGNPFVQCLETGQWSPKPACGAPCSVDIDRGRILYNGRRLWIKELNPNKVFHNENVSFYCMNAAGRCGYAVSSQCINGTLSIPDCFEVPTRFKYITAWTRTLSIGCSGFIACTMHSQKYLTLTFKIYVI</sequence>
<evidence type="ECO:0000256" key="3">
    <source>
        <dbReference type="ARBA" id="ARBA00020104"/>
    </source>
</evidence>
<reference evidence="16" key="2">
    <citation type="submission" date="2025-09" db="UniProtKB">
        <authorList>
            <consortium name="Ensembl"/>
        </authorList>
    </citation>
    <scope>IDENTIFICATION</scope>
</reference>
<dbReference type="Pfam" id="PF09014">
    <property type="entry name" value="Sushi_2"/>
    <property type="match status" value="1"/>
</dbReference>
<evidence type="ECO:0000256" key="13">
    <source>
        <dbReference type="PROSITE-ProRule" id="PRU00302"/>
    </source>
</evidence>
<evidence type="ECO:0000256" key="8">
    <source>
        <dbReference type="ARBA" id="ARBA00022737"/>
    </source>
</evidence>
<comment type="function">
    <text evidence="1">Binds to various kinds of negatively charged substances such as heparin, phospholipids, and dextran sulfate. May prevent activation of the intrinsic blood coagulation cascade by binding to phospholipids on the surface of damaged cells.</text>
</comment>
<keyword evidence="5 13" id="KW-0768">Sushi</keyword>
<feature type="domain" description="Sushi" evidence="15">
    <location>
        <begin position="22"/>
        <end position="83"/>
    </location>
</feature>
<dbReference type="CDD" id="cd00033">
    <property type="entry name" value="CCP"/>
    <property type="match status" value="6"/>
</dbReference>
<proteinExistence type="predicted"/>
<comment type="caution">
    <text evidence="13">Lacks conserved residue(s) required for the propagation of feature annotation.</text>
</comment>
<keyword evidence="6" id="KW-0358">Heparin-binding</keyword>
<feature type="domain" description="Sushi" evidence="15">
    <location>
        <begin position="323"/>
        <end position="380"/>
    </location>
</feature>
<evidence type="ECO:0000256" key="5">
    <source>
        <dbReference type="ARBA" id="ARBA00022659"/>
    </source>
</evidence>
<dbReference type="AlphaFoldDB" id="A0A8C5C3H7"/>
<comment type="subcellular location">
    <subcellularLocation>
        <location evidence="2">Secreted</location>
    </subcellularLocation>
</comment>
<protein>
    <recommendedName>
        <fullName evidence="3">Beta-2-glycoprotein 1</fullName>
    </recommendedName>
    <alternativeName>
        <fullName evidence="11">Apolipoprotein H</fullName>
    </alternativeName>
    <alternativeName>
        <fullName evidence="12">Beta-2-glycoprotein I</fullName>
    </alternativeName>
</protein>
<evidence type="ECO:0000256" key="10">
    <source>
        <dbReference type="ARBA" id="ARBA00023180"/>
    </source>
</evidence>
<gene>
    <name evidence="16" type="primary">LOC115540415</name>
</gene>
<dbReference type="InterPro" id="IPR015104">
    <property type="entry name" value="Sushi_2"/>
</dbReference>
<accession>A0A8C5C3H7</accession>
<evidence type="ECO:0000313" key="17">
    <source>
        <dbReference type="Proteomes" id="UP000694546"/>
    </source>
</evidence>
<dbReference type="PANTHER" id="PTHR19325">
    <property type="entry name" value="COMPLEMENT COMPONENT-RELATED SUSHI DOMAIN-CONTAINING"/>
    <property type="match status" value="1"/>
</dbReference>
<feature type="domain" description="Sushi" evidence="15">
    <location>
        <begin position="204"/>
        <end position="263"/>
    </location>
</feature>
<feature type="domain" description="Sushi" evidence="15">
    <location>
        <begin position="84"/>
        <end position="141"/>
    </location>
</feature>
<dbReference type="Ensembl" id="ENSGMOT00000058994.1">
    <property type="protein sequence ID" value="ENSGMOP00000056113.1"/>
    <property type="gene ID" value="ENSGMOG00000009113.2"/>
</dbReference>
<name>A0A8C5C3H7_GADMO</name>
<evidence type="ECO:0000256" key="12">
    <source>
        <dbReference type="ARBA" id="ARBA00033414"/>
    </source>
</evidence>
<dbReference type="GeneTree" id="ENSGT00940000163310"/>
<dbReference type="Proteomes" id="UP000694546">
    <property type="component" value="Chromosome 3"/>
</dbReference>
<keyword evidence="7 14" id="KW-0732">Signal</keyword>
<evidence type="ECO:0000256" key="7">
    <source>
        <dbReference type="ARBA" id="ARBA00022729"/>
    </source>
</evidence>
<keyword evidence="8" id="KW-0677">Repeat</keyword>
<reference evidence="16" key="1">
    <citation type="submission" date="2025-08" db="UniProtKB">
        <authorList>
            <consortium name="Ensembl"/>
        </authorList>
    </citation>
    <scope>IDENTIFICATION</scope>
</reference>
<evidence type="ECO:0000259" key="15">
    <source>
        <dbReference type="PROSITE" id="PS50923"/>
    </source>
</evidence>
<evidence type="ECO:0000256" key="2">
    <source>
        <dbReference type="ARBA" id="ARBA00004613"/>
    </source>
</evidence>
<feature type="disulfide bond" evidence="13">
    <location>
        <begin position="351"/>
        <end position="378"/>
    </location>
</feature>
<dbReference type="InterPro" id="IPR000436">
    <property type="entry name" value="Sushi_SCR_CCP_dom"/>
</dbReference>
<feature type="disulfide bond" evidence="13">
    <location>
        <begin position="206"/>
        <end position="249"/>
    </location>
</feature>
<keyword evidence="17" id="KW-1185">Reference proteome</keyword>
<evidence type="ECO:0000256" key="4">
    <source>
        <dbReference type="ARBA" id="ARBA00022525"/>
    </source>
</evidence>
<dbReference type="PROSITE" id="PS50923">
    <property type="entry name" value="SUSHI"/>
    <property type="match status" value="5"/>
</dbReference>
<keyword evidence="4" id="KW-0964">Secreted</keyword>
<dbReference type="InterPro" id="IPR050350">
    <property type="entry name" value="Compl-Cell_Adhes-Reg"/>
</dbReference>
<feature type="domain" description="Sushi" evidence="15">
    <location>
        <begin position="401"/>
        <end position="458"/>
    </location>
</feature>
<dbReference type="GO" id="GO:0008201">
    <property type="term" value="F:heparin binding"/>
    <property type="evidence" value="ECO:0007669"/>
    <property type="project" value="UniProtKB-KW"/>
</dbReference>
<evidence type="ECO:0000256" key="9">
    <source>
        <dbReference type="ARBA" id="ARBA00023157"/>
    </source>
</evidence>
<dbReference type="SMART" id="SM00032">
    <property type="entry name" value="CCP"/>
    <property type="match status" value="6"/>
</dbReference>
<feature type="signal peptide" evidence="14">
    <location>
        <begin position="1"/>
        <end position="20"/>
    </location>
</feature>